<reference evidence="2" key="1">
    <citation type="submission" date="2018-03" db="EMBL/GenBank/DDBJ databases">
        <title>Twenty-four Novel Viral Genomes identified from the Dushanzi Mud Volcanic Sediment in Xinjiang, China.</title>
        <authorList>
            <person name="Han L."/>
        </authorList>
    </citation>
    <scope>NUCLEOTIDE SEQUENCE</scope>
</reference>
<proteinExistence type="predicted"/>
<protein>
    <submittedName>
        <fullName evidence="2">Minor capsid protein</fullName>
    </submittedName>
</protein>
<accession>A0A2R3UAS9</accession>
<feature type="compositionally biased region" description="Pro residues" evidence="1">
    <location>
        <begin position="145"/>
        <end position="158"/>
    </location>
</feature>
<evidence type="ECO:0000256" key="1">
    <source>
        <dbReference type="SAM" id="MobiDB-lite"/>
    </source>
</evidence>
<dbReference type="InterPro" id="IPR014131">
    <property type="entry name" value="Chlamydia_phage_Vp3"/>
</dbReference>
<dbReference type="EMBL" id="MH029517">
    <property type="protein sequence ID" value="AVQ10190.1"/>
    <property type="molecule type" value="Genomic_DNA"/>
</dbReference>
<organism evidence="2">
    <name type="scientific">Gokushovirinae environmental samples</name>
    <dbReference type="NCBI Taxonomy" id="1478972"/>
    <lineage>
        <taxon>Viruses</taxon>
        <taxon>Monodnaviria</taxon>
        <taxon>Sangervirae</taxon>
        <taxon>Phixviricota</taxon>
        <taxon>Malgrandaviricetes</taxon>
        <taxon>Petitvirales</taxon>
        <taxon>Microviridae</taxon>
        <taxon>environmental samples</taxon>
    </lineage>
</organism>
<name>A0A2R3UAS9_9VIRU</name>
<feature type="region of interest" description="Disordered" evidence="1">
    <location>
        <begin position="145"/>
        <end position="164"/>
    </location>
</feature>
<dbReference type="Pfam" id="PF09675">
    <property type="entry name" value="Chlamy_scaf"/>
    <property type="match status" value="1"/>
</dbReference>
<feature type="region of interest" description="Disordered" evidence="1">
    <location>
        <begin position="1"/>
        <end position="31"/>
    </location>
</feature>
<sequence>MSEVRGMVSSRTRGYRSRVETPGPSLTVQSSAEEADINTIVKRFGVTGQAPQNVRVPLEGDFTEAMDFSSAMRALRLSQESFAAMPADVRSRFHNDPAEFYEFSTSRDEKGDLVNLEEMRKFGLAVPAKAPDPEPEPVLVRMAEPVPPLPPGVPPVVAPAPARR</sequence>
<evidence type="ECO:0000313" key="2">
    <source>
        <dbReference type="EMBL" id="AVQ10190.1"/>
    </source>
</evidence>